<feature type="transmembrane region" description="Helical" evidence="10">
    <location>
        <begin position="18"/>
        <end position="38"/>
    </location>
</feature>
<dbReference type="NCBIfam" id="TIGR00797">
    <property type="entry name" value="matE"/>
    <property type="match status" value="1"/>
</dbReference>
<dbReference type="Pfam" id="PF01554">
    <property type="entry name" value="MatE"/>
    <property type="match status" value="2"/>
</dbReference>
<keyword evidence="9" id="KW-0046">Antibiotic resistance</keyword>
<evidence type="ECO:0000313" key="11">
    <source>
        <dbReference type="EMBL" id="EXM40660.1"/>
    </source>
</evidence>
<evidence type="ECO:0000256" key="10">
    <source>
        <dbReference type="SAM" id="Phobius"/>
    </source>
</evidence>
<dbReference type="Proteomes" id="UP000021369">
    <property type="component" value="Unassembled WGS sequence"/>
</dbReference>
<dbReference type="InterPro" id="IPR048279">
    <property type="entry name" value="MdtK-like"/>
</dbReference>
<evidence type="ECO:0000313" key="12">
    <source>
        <dbReference type="Proteomes" id="UP000021369"/>
    </source>
</evidence>
<dbReference type="RefSeq" id="WP_037284809.1">
    <property type="nucleotide sequence ID" value="NZ_JEOB01000001.1"/>
</dbReference>
<evidence type="ECO:0000256" key="3">
    <source>
        <dbReference type="ARBA" id="ARBA00022106"/>
    </source>
</evidence>
<comment type="subcellular location">
    <subcellularLocation>
        <location evidence="1">Cell membrane</location>
        <topology evidence="1">Multi-pass membrane protein</topology>
    </subcellularLocation>
</comment>
<comment type="similarity">
    <text evidence="2">Belongs to the multi antimicrobial extrusion (MATE) (TC 2.A.66.1) family. MepA subfamily.</text>
</comment>
<organism evidence="11 12">
    <name type="scientific">Ruminococcus albus SY3</name>
    <dbReference type="NCBI Taxonomy" id="1341156"/>
    <lineage>
        <taxon>Bacteria</taxon>
        <taxon>Bacillati</taxon>
        <taxon>Bacillota</taxon>
        <taxon>Clostridia</taxon>
        <taxon>Eubacteriales</taxon>
        <taxon>Oscillospiraceae</taxon>
        <taxon>Ruminococcus</taxon>
    </lineage>
</organism>
<feature type="transmembrane region" description="Helical" evidence="10">
    <location>
        <begin position="58"/>
        <end position="76"/>
    </location>
</feature>
<protein>
    <recommendedName>
        <fullName evidence="3">Multidrug export protein MepA</fullName>
    </recommendedName>
</protein>
<feature type="transmembrane region" description="Helical" evidence="10">
    <location>
        <begin position="402"/>
        <end position="423"/>
    </location>
</feature>
<feature type="transmembrane region" description="Helical" evidence="10">
    <location>
        <begin position="280"/>
        <end position="301"/>
    </location>
</feature>
<dbReference type="InterPro" id="IPR002528">
    <property type="entry name" value="MATE_fam"/>
</dbReference>
<dbReference type="PANTHER" id="PTHR43823">
    <property type="entry name" value="SPORULATION PROTEIN YKVU"/>
    <property type="match status" value="1"/>
</dbReference>
<dbReference type="GO" id="GO:0046677">
    <property type="term" value="P:response to antibiotic"/>
    <property type="evidence" value="ECO:0007669"/>
    <property type="project" value="UniProtKB-KW"/>
</dbReference>
<feature type="transmembrane region" description="Helical" evidence="10">
    <location>
        <begin position="97"/>
        <end position="119"/>
    </location>
</feature>
<feature type="transmembrane region" description="Helical" evidence="10">
    <location>
        <begin position="322"/>
        <end position="345"/>
    </location>
</feature>
<name>A0A011WUG5_RUMAL</name>
<dbReference type="CDD" id="cd13143">
    <property type="entry name" value="MATE_MepA_like"/>
    <property type="match status" value="1"/>
</dbReference>
<evidence type="ECO:0000256" key="4">
    <source>
        <dbReference type="ARBA" id="ARBA00022448"/>
    </source>
</evidence>
<dbReference type="PIRSF" id="PIRSF006603">
    <property type="entry name" value="DinF"/>
    <property type="match status" value="1"/>
</dbReference>
<dbReference type="OrthoDB" id="9811110at2"/>
<accession>A0A011WUG5</accession>
<feature type="transmembrane region" description="Helical" evidence="10">
    <location>
        <begin position="238"/>
        <end position="260"/>
    </location>
</feature>
<feature type="transmembrane region" description="Helical" evidence="10">
    <location>
        <begin position="168"/>
        <end position="191"/>
    </location>
</feature>
<sequence>MNEVREKNPLGYERIPMLLCKFALPSVIAMLVSSLYNVVDQIFIGKGVGQLGNAATGVAFPLTTICMAITLAIGIGTASRYSLYLGKHEEENAAKTVGCGLCMMFVFGILLTVVTELFLHPMLMAFGATKYVYPYAYDYTKITALGMPFIVVMNGMSNLARADGSPQYSMTTMIIGAVINTVLDPIFIFKFDWGVSGAAWATVIGQVVSGIFALMYLKKLKRITLRREHIRLSLSQMLTTLTMGMSNGLTQIALTLVQIVMNRSLTKYGELSPYGSDIPLAASTIVMKVNSIVLAIIIGILQGMQPIVGFNYSARQYERVKGVYRLAIKCELVITIIAFAVFQIFPKQVLSLFDSSDKQETALYFDFAVKFMRTFLLMLPLTGIQMISSNFFAAIGKPVKGAVLSLTRQVLFLIPLVLTLAYFFGLNGIMAAAPISDLIAFIVVMVFIKRETEQMDKVTRILAEYKIKLPV</sequence>
<dbReference type="PANTHER" id="PTHR43823:SF3">
    <property type="entry name" value="MULTIDRUG EXPORT PROTEIN MEPA"/>
    <property type="match status" value="1"/>
</dbReference>
<reference evidence="11 12" key="1">
    <citation type="submission" date="2013-06" db="EMBL/GenBank/DDBJ databases">
        <title>Rumen cellulosomics: divergent fiber-degrading strategies revealed by comparative genome-wide analysis of six Ruminococcal strains.</title>
        <authorList>
            <person name="Dassa B."/>
            <person name="Borovok I."/>
            <person name="Lamed R."/>
            <person name="Flint H."/>
            <person name="Yeoman C.J."/>
            <person name="White B."/>
            <person name="Bayer E.A."/>
        </authorList>
    </citation>
    <scope>NUCLEOTIDE SEQUENCE [LARGE SCALE GENOMIC DNA]</scope>
    <source>
        <strain evidence="11 12">SY3</strain>
    </source>
</reference>
<keyword evidence="12" id="KW-1185">Reference proteome</keyword>
<keyword evidence="8 10" id="KW-0472">Membrane</keyword>
<comment type="caution">
    <text evidence="11">The sequence shown here is derived from an EMBL/GenBank/DDBJ whole genome shotgun (WGS) entry which is preliminary data.</text>
</comment>
<keyword evidence="6 10" id="KW-0812">Transmembrane</keyword>
<evidence type="ECO:0000256" key="6">
    <source>
        <dbReference type="ARBA" id="ARBA00022692"/>
    </source>
</evidence>
<evidence type="ECO:0000256" key="9">
    <source>
        <dbReference type="ARBA" id="ARBA00023251"/>
    </source>
</evidence>
<feature type="transmembrane region" description="Helical" evidence="10">
    <location>
        <begin position="429"/>
        <end position="448"/>
    </location>
</feature>
<evidence type="ECO:0000256" key="8">
    <source>
        <dbReference type="ARBA" id="ARBA00023136"/>
    </source>
</evidence>
<dbReference type="AlphaFoldDB" id="A0A011WUG5"/>
<feature type="transmembrane region" description="Helical" evidence="10">
    <location>
        <begin position="139"/>
        <end position="156"/>
    </location>
</feature>
<keyword evidence="7 10" id="KW-1133">Transmembrane helix</keyword>
<dbReference type="EMBL" id="JEOB01000001">
    <property type="protein sequence ID" value="EXM40660.1"/>
    <property type="molecule type" value="Genomic_DNA"/>
</dbReference>
<evidence type="ECO:0000256" key="7">
    <source>
        <dbReference type="ARBA" id="ARBA00022989"/>
    </source>
</evidence>
<feature type="transmembrane region" description="Helical" evidence="10">
    <location>
        <begin position="197"/>
        <end position="217"/>
    </location>
</feature>
<evidence type="ECO:0000256" key="5">
    <source>
        <dbReference type="ARBA" id="ARBA00022475"/>
    </source>
</evidence>
<dbReference type="InterPro" id="IPR051327">
    <property type="entry name" value="MATE_MepA_subfamily"/>
</dbReference>
<dbReference type="PATRIC" id="fig|1341156.4.peg.192"/>
<feature type="transmembrane region" description="Helical" evidence="10">
    <location>
        <begin position="375"/>
        <end position="395"/>
    </location>
</feature>
<dbReference type="GO" id="GO:0005886">
    <property type="term" value="C:plasma membrane"/>
    <property type="evidence" value="ECO:0007669"/>
    <property type="project" value="UniProtKB-SubCell"/>
</dbReference>
<evidence type="ECO:0000256" key="1">
    <source>
        <dbReference type="ARBA" id="ARBA00004651"/>
    </source>
</evidence>
<keyword evidence="4" id="KW-0813">Transport</keyword>
<evidence type="ECO:0000256" key="2">
    <source>
        <dbReference type="ARBA" id="ARBA00008417"/>
    </source>
</evidence>
<dbReference type="GO" id="GO:0042910">
    <property type="term" value="F:xenobiotic transmembrane transporter activity"/>
    <property type="evidence" value="ECO:0007669"/>
    <property type="project" value="InterPro"/>
</dbReference>
<dbReference type="GO" id="GO:0015297">
    <property type="term" value="F:antiporter activity"/>
    <property type="evidence" value="ECO:0007669"/>
    <property type="project" value="InterPro"/>
</dbReference>
<keyword evidence="5" id="KW-1003">Cell membrane</keyword>
<dbReference type="InterPro" id="IPR045070">
    <property type="entry name" value="MATE_MepA-like"/>
</dbReference>
<gene>
    <name evidence="11" type="ORF">RASY3_02335</name>
</gene>
<proteinExistence type="inferred from homology"/>